<gene>
    <name evidence="1" type="ORF">ACFSDX_11270</name>
</gene>
<dbReference type="RefSeq" id="WP_382313509.1">
    <property type="nucleotide sequence ID" value="NZ_JBHUFD010000003.1"/>
</dbReference>
<sequence>MSQLDKLKARICAKPKDFMWDELVKLLAAYGFESLTKGKTAGSRRQFYNLATQVAISLHKPHPGNILKEYQLKEIIVLLGIC</sequence>
<proteinExistence type="predicted"/>
<name>A0ABW4QUA2_9BACT</name>
<accession>A0ABW4QUA2</accession>
<evidence type="ECO:0000313" key="2">
    <source>
        <dbReference type="Proteomes" id="UP001597197"/>
    </source>
</evidence>
<dbReference type="Pfam" id="PF07927">
    <property type="entry name" value="HicA_toxin"/>
    <property type="match status" value="1"/>
</dbReference>
<dbReference type="EMBL" id="JBHUFD010000003">
    <property type="protein sequence ID" value="MFD1873012.1"/>
    <property type="molecule type" value="Genomic_DNA"/>
</dbReference>
<evidence type="ECO:0000313" key="1">
    <source>
        <dbReference type="EMBL" id="MFD1873012.1"/>
    </source>
</evidence>
<dbReference type="InterPro" id="IPR012933">
    <property type="entry name" value="HicA_mRNA_interferase"/>
</dbReference>
<protein>
    <submittedName>
        <fullName evidence="1">Type II toxin-antitoxin system HicA family toxin</fullName>
    </submittedName>
</protein>
<reference evidence="2" key="1">
    <citation type="journal article" date="2019" name="Int. J. Syst. Evol. Microbiol.">
        <title>The Global Catalogue of Microorganisms (GCM) 10K type strain sequencing project: providing services to taxonomists for standard genome sequencing and annotation.</title>
        <authorList>
            <consortium name="The Broad Institute Genomics Platform"/>
            <consortium name="The Broad Institute Genome Sequencing Center for Infectious Disease"/>
            <person name="Wu L."/>
            <person name="Ma J."/>
        </authorList>
    </citation>
    <scope>NUCLEOTIDE SEQUENCE [LARGE SCALE GENOMIC DNA]</scope>
    <source>
        <strain evidence="2">CGMCC 1.15795</strain>
    </source>
</reference>
<comment type="caution">
    <text evidence="1">The sequence shown here is derived from an EMBL/GenBank/DDBJ whole genome shotgun (WGS) entry which is preliminary data.</text>
</comment>
<organism evidence="1 2">
    <name type="scientific">Hymenobacter bucti</name>
    <dbReference type="NCBI Taxonomy" id="1844114"/>
    <lineage>
        <taxon>Bacteria</taxon>
        <taxon>Pseudomonadati</taxon>
        <taxon>Bacteroidota</taxon>
        <taxon>Cytophagia</taxon>
        <taxon>Cytophagales</taxon>
        <taxon>Hymenobacteraceae</taxon>
        <taxon>Hymenobacter</taxon>
    </lineage>
</organism>
<dbReference type="Proteomes" id="UP001597197">
    <property type="component" value="Unassembled WGS sequence"/>
</dbReference>
<keyword evidence="2" id="KW-1185">Reference proteome</keyword>